<organism evidence="1 2">
    <name type="scientific">Paenibacillus hunanensis</name>
    <dbReference type="NCBI Taxonomy" id="539262"/>
    <lineage>
        <taxon>Bacteria</taxon>
        <taxon>Bacillati</taxon>
        <taxon>Bacillota</taxon>
        <taxon>Bacilli</taxon>
        <taxon>Bacillales</taxon>
        <taxon>Paenibacillaceae</taxon>
        <taxon>Paenibacillus</taxon>
    </lineage>
</organism>
<reference evidence="1 2" key="1">
    <citation type="submission" date="2023-07" db="EMBL/GenBank/DDBJ databases">
        <title>Genomic Encyclopedia of Type Strains, Phase IV (KMG-IV): sequencing the most valuable type-strain genomes for metagenomic binning, comparative biology and taxonomic classification.</title>
        <authorList>
            <person name="Goeker M."/>
        </authorList>
    </citation>
    <scope>NUCLEOTIDE SEQUENCE [LARGE SCALE GENOMIC DNA]</scope>
    <source>
        <strain evidence="1 2">DSM 22170</strain>
    </source>
</reference>
<dbReference type="Proteomes" id="UP001185028">
    <property type="component" value="Unassembled WGS sequence"/>
</dbReference>
<dbReference type="EMBL" id="JAVDQH010000015">
    <property type="protein sequence ID" value="MDR6245515.1"/>
    <property type="molecule type" value="Genomic_DNA"/>
</dbReference>
<evidence type="ECO:0000313" key="1">
    <source>
        <dbReference type="EMBL" id="MDR6245515.1"/>
    </source>
</evidence>
<dbReference type="RefSeq" id="WP_229685704.1">
    <property type="nucleotide sequence ID" value="NZ_BMMB01000004.1"/>
</dbReference>
<name>A0ABU1J1Z0_9BACL</name>
<proteinExistence type="predicted"/>
<keyword evidence="2" id="KW-1185">Reference proteome</keyword>
<protein>
    <submittedName>
        <fullName evidence="1">Uncharacterized protein</fullName>
    </submittedName>
</protein>
<evidence type="ECO:0000313" key="2">
    <source>
        <dbReference type="Proteomes" id="UP001185028"/>
    </source>
</evidence>
<comment type="caution">
    <text evidence="1">The sequence shown here is derived from an EMBL/GenBank/DDBJ whole genome shotgun (WGS) entry which is preliminary data.</text>
</comment>
<accession>A0ABU1J1Z0</accession>
<gene>
    <name evidence="1" type="ORF">JOC58_003428</name>
</gene>
<sequence length="121" mass="14210">MSDFDDMEMTRAEMIKKREEQIVESYRQDEDMMILVFTQWCVNRGLDARELYYSAYPDQLDNPRLEQGIRLTVPKEEAGEIPDDTLFGVLSMYGNDDLAFAVSEALDARQKLQQRQQMDEE</sequence>